<dbReference type="Proteomes" id="UP001596004">
    <property type="component" value="Unassembled WGS sequence"/>
</dbReference>
<evidence type="ECO:0000313" key="3">
    <source>
        <dbReference type="Proteomes" id="UP001596004"/>
    </source>
</evidence>
<dbReference type="InterPro" id="IPR001509">
    <property type="entry name" value="Epimerase_deHydtase"/>
</dbReference>
<dbReference type="RefSeq" id="WP_380842432.1">
    <property type="nucleotide sequence ID" value="NZ_JBHSFP010000014.1"/>
</dbReference>
<accession>A0ABV9CLK6</accession>
<reference evidence="3" key="1">
    <citation type="journal article" date="2019" name="Int. J. Syst. Evol. Microbiol.">
        <title>The Global Catalogue of Microorganisms (GCM) 10K type strain sequencing project: providing services to taxonomists for standard genome sequencing and annotation.</title>
        <authorList>
            <consortium name="The Broad Institute Genomics Platform"/>
            <consortium name="The Broad Institute Genome Sequencing Center for Infectious Disease"/>
            <person name="Wu L."/>
            <person name="Ma J."/>
        </authorList>
    </citation>
    <scope>NUCLEOTIDE SEQUENCE [LARGE SCALE GENOMIC DNA]</scope>
    <source>
        <strain evidence="3">CGMCC 4.7132</strain>
    </source>
</reference>
<dbReference type="InterPro" id="IPR050177">
    <property type="entry name" value="Lipid_A_modif_metabolic_enz"/>
</dbReference>
<dbReference type="PANTHER" id="PTHR43245">
    <property type="entry name" value="BIFUNCTIONAL POLYMYXIN RESISTANCE PROTEIN ARNA"/>
    <property type="match status" value="1"/>
</dbReference>
<dbReference type="Pfam" id="PF01370">
    <property type="entry name" value="Epimerase"/>
    <property type="match status" value="2"/>
</dbReference>
<dbReference type="EMBL" id="JBHSFP010000014">
    <property type="protein sequence ID" value="MFC4533220.1"/>
    <property type="molecule type" value="Genomic_DNA"/>
</dbReference>
<protein>
    <submittedName>
        <fullName evidence="2">NAD-dependent epimerase/dehydratase family protein</fullName>
    </submittedName>
</protein>
<sequence length="346" mass="36804">MRVLVTGGAGFIGTRVVAALREQGHEIRVLDALLPAVHGGRRPVLPEGVEFVHGDVRDPGTVEAALGGVDVVCHQAAMVGRGHHVSEAPEYAAINDMGTAILLAAMARAGLGRLVFASSVVVYGEGVYTCAEHGRVSPGPRTRADVDAGRFDPPCPRCGAALRPGELSEDDRLAPLNVYGATKLAQEHLAGAWARETGGMAIALRYHQVYGPGMSHDSPYSGVTCVFRSAVRNGETIELYEDGAMLRDFIHVRDIALANVNAIGLDRPGFRAYNVATGTPRTVGQLARTLAELSAGPAPKVSGRCRFDDVRHIVASPARLKRELGWEPTVSFEDGMKEFVTAPMRA</sequence>
<proteinExistence type="predicted"/>
<name>A0ABV9CLK6_9ACTN</name>
<feature type="domain" description="NAD-dependent epimerase/dehydratase" evidence="1">
    <location>
        <begin position="3"/>
        <end position="126"/>
    </location>
</feature>
<gene>
    <name evidence="2" type="ORF">ACFO60_20805</name>
</gene>
<dbReference type="SUPFAM" id="SSF51735">
    <property type="entry name" value="NAD(P)-binding Rossmann-fold domains"/>
    <property type="match status" value="1"/>
</dbReference>
<evidence type="ECO:0000313" key="2">
    <source>
        <dbReference type="EMBL" id="MFC4533220.1"/>
    </source>
</evidence>
<dbReference type="PANTHER" id="PTHR43245:SF13">
    <property type="entry name" value="UDP-D-APIOSE_UDP-D-XYLOSE SYNTHASE 2"/>
    <property type="match status" value="1"/>
</dbReference>
<comment type="caution">
    <text evidence="2">The sequence shown here is derived from an EMBL/GenBank/DDBJ whole genome shotgun (WGS) entry which is preliminary data.</text>
</comment>
<evidence type="ECO:0000259" key="1">
    <source>
        <dbReference type="Pfam" id="PF01370"/>
    </source>
</evidence>
<dbReference type="InterPro" id="IPR036291">
    <property type="entry name" value="NAD(P)-bd_dom_sf"/>
</dbReference>
<dbReference type="Gene3D" id="3.40.50.720">
    <property type="entry name" value="NAD(P)-binding Rossmann-like Domain"/>
    <property type="match status" value="1"/>
</dbReference>
<organism evidence="2 3">
    <name type="scientific">Sphaerisporangium dianthi</name>
    <dbReference type="NCBI Taxonomy" id="1436120"/>
    <lineage>
        <taxon>Bacteria</taxon>
        <taxon>Bacillati</taxon>
        <taxon>Actinomycetota</taxon>
        <taxon>Actinomycetes</taxon>
        <taxon>Streptosporangiales</taxon>
        <taxon>Streptosporangiaceae</taxon>
        <taxon>Sphaerisporangium</taxon>
    </lineage>
</organism>
<keyword evidence="3" id="KW-1185">Reference proteome</keyword>
<feature type="domain" description="NAD-dependent epimerase/dehydratase" evidence="1">
    <location>
        <begin position="166"/>
        <end position="276"/>
    </location>
</feature>